<proteinExistence type="inferred from homology"/>
<dbReference type="InterPro" id="IPR047146">
    <property type="entry name" value="Cyt_P450_E_CYP52_fungi"/>
</dbReference>
<keyword evidence="3 8" id="KW-0349">Heme</keyword>
<comment type="cofactor">
    <cofactor evidence="1 8">
        <name>heme</name>
        <dbReference type="ChEBI" id="CHEBI:30413"/>
    </cofactor>
</comment>
<dbReference type="PANTHER" id="PTHR24287">
    <property type="entry name" value="P450, PUTATIVE (EUROFUNG)-RELATED"/>
    <property type="match status" value="1"/>
</dbReference>
<evidence type="ECO:0000256" key="9">
    <source>
        <dbReference type="RuleBase" id="RU000461"/>
    </source>
</evidence>
<dbReference type="EMBL" id="ML213511">
    <property type="protein sequence ID" value="TFK51396.1"/>
    <property type="molecule type" value="Genomic_DNA"/>
</dbReference>
<protein>
    <submittedName>
        <fullName evidence="11">Cytochrome P450 monooxygenase CYP63</fullName>
    </submittedName>
</protein>
<dbReference type="AlphaFoldDB" id="A0A5C3N4N1"/>
<keyword evidence="6 8" id="KW-0408">Iron</keyword>
<dbReference type="Proteomes" id="UP000305948">
    <property type="component" value="Unassembled WGS sequence"/>
</dbReference>
<evidence type="ECO:0000256" key="1">
    <source>
        <dbReference type="ARBA" id="ARBA00001971"/>
    </source>
</evidence>
<dbReference type="GO" id="GO:0004497">
    <property type="term" value="F:monooxygenase activity"/>
    <property type="evidence" value="ECO:0007669"/>
    <property type="project" value="UniProtKB-KW"/>
</dbReference>
<dbReference type="InterPro" id="IPR002401">
    <property type="entry name" value="Cyt_P450_E_grp-I"/>
</dbReference>
<evidence type="ECO:0000256" key="8">
    <source>
        <dbReference type="PIRSR" id="PIRSR602401-1"/>
    </source>
</evidence>
<feature type="transmembrane region" description="Helical" evidence="10">
    <location>
        <begin position="36"/>
        <end position="54"/>
    </location>
</feature>
<keyword evidence="12" id="KW-1185">Reference proteome</keyword>
<evidence type="ECO:0000313" key="12">
    <source>
        <dbReference type="Proteomes" id="UP000305948"/>
    </source>
</evidence>
<evidence type="ECO:0000256" key="4">
    <source>
        <dbReference type="ARBA" id="ARBA00022723"/>
    </source>
</evidence>
<dbReference type="PRINTS" id="PR00463">
    <property type="entry name" value="EP450I"/>
</dbReference>
<keyword evidence="4 8" id="KW-0479">Metal-binding</keyword>
<organism evidence="11 12">
    <name type="scientific">Heliocybe sulcata</name>
    <dbReference type="NCBI Taxonomy" id="5364"/>
    <lineage>
        <taxon>Eukaryota</taxon>
        <taxon>Fungi</taxon>
        <taxon>Dikarya</taxon>
        <taxon>Basidiomycota</taxon>
        <taxon>Agaricomycotina</taxon>
        <taxon>Agaricomycetes</taxon>
        <taxon>Gloeophyllales</taxon>
        <taxon>Gloeophyllaceae</taxon>
        <taxon>Heliocybe</taxon>
    </lineage>
</organism>
<feature type="transmembrane region" description="Helical" evidence="10">
    <location>
        <begin position="6"/>
        <end position="29"/>
    </location>
</feature>
<dbReference type="PROSITE" id="PS00086">
    <property type="entry name" value="CYTOCHROME_P450"/>
    <property type="match status" value="1"/>
</dbReference>
<evidence type="ECO:0000256" key="3">
    <source>
        <dbReference type="ARBA" id="ARBA00022617"/>
    </source>
</evidence>
<keyword evidence="10" id="KW-1133">Transmembrane helix</keyword>
<evidence type="ECO:0000256" key="2">
    <source>
        <dbReference type="ARBA" id="ARBA00010617"/>
    </source>
</evidence>
<dbReference type="GO" id="GO:0016705">
    <property type="term" value="F:oxidoreductase activity, acting on paired donors, with incorporation or reduction of molecular oxygen"/>
    <property type="evidence" value="ECO:0007669"/>
    <property type="project" value="InterPro"/>
</dbReference>
<dbReference type="PANTHER" id="PTHR24287:SF1">
    <property type="entry name" value="P450, PUTATIVE (EUROFUNG)-RELATED"/>
    <property type="match status" value="1"/>
</dbReference>
<dbReference type="STRING" id="5364.A0A5C3N4N1"/>
<evidence type="ECO:0000256" key="7">
    <source>
        <dbReference type="ARBA" id="ARBA00023033"/>
    </source>
</evidence>
<dbReference type="InterPro" id="IPR001128">
    <property type="entry name" value="Cyt_P450"/>
</dbReference>
<dbReference type="Pfam" id="PF00067">
    <property type="entry name" value="p450"/>
    <property type="match status" value="1"/>
</dbReference>
<dbReference type="Gene3D" id="1.10.630.10">
    <property type="entry name" value="Cytochrome P450"/>
    <property type="match status" value="1"/>
</dbReference>
<keyword evidence="10" id="KW-0472">Membrane</keyword>
<dbReference type="InterPro" id="IPR036396">
    <property type="entry name" value="Cyt_P450_sf"/>
</dbReference>
<evidence type="ECO:0000256" key="10">
    <source>
        <dbReference type="SAM" id="Phobius"/>
    </source>
</evidence>
<accession>A0A5C3N4N1</accession>
<dbReference type="SUPFAM" id="SSF48264">
    <property type="entry name" value="Cytochrome P450"/>
    <property type="match status" value="1"/>
</dbReference>
<dbReference type="OrthoDB" id="1470350at2759"/>
<evidence type="ECO:0000256" key="6">
    <source>
        <dbReference type="ARBA" id="ARBA00023004"/>
    </source>
</evidence>
<sequence length="594" mass="67894">MHPTEYRARILLDVLRVVVLPAAVLSLYLQSSGTQLGLWSLPCHAAFIFIWMYTRCLYSDWIQSRDARRLGAKPIPRVVGKLPGNIDVLYKMMKAFKSSYILDVYLELFQEYQCTTLNARILWVDQIITMDEEHSKFVIATGFHHFWRGKLQKERMERFLGNGIFNRDDEIWKTHRSMARPFFARERISDFELYEKHAQRLLSIVSSTASSDLACDAQDLYSRFTMDSASEFLFGENFDTLSGARPEPGKATLGAKGSALTDHFGTFAQAFEECQQIITTRARLGYTWPLHELWEDKTVKPVQRIRQWLDPIVQRVLDDKARMRKAEIQSPVGEKNFLQHLADSTEDPSLIRDQLLSMLLAARDTTACLLTFVTYFMAMHPEVTRRLRAEVVHHCGPTGAPTYDTIRNLRYMRAVIHETLRLFPPVPLNIRESRAAACALPPADGTYSGTLLPTQPLYMPPRTNIVYLPLLTQRNPALWGPDADNFDPGRWLDAERLSRYTSNPMMYTPFSAGPRACVGQNYALNEAMYLLVRLVQQVERVELVPECQPGGSLPPVEWKGRKGRQAYERVWPAAALTLYAKGGLWVRFGQTGST</sequence>
<name>A0A5C3N4N1_9AGAM</name>
<reference evidence="11 12" key="1">
    <citation type="journal article" date="2019" name="Nat. Ecol. Evol.">
        <title>Megaphylogeny resolves global patterns of mushroom evolution.</title>
        <authorList>
            <person name="Varga T."/>
            <person name="Krizsan K."/>
            <person name="Foldi C."/>
            <person name="Dima B."/>
            <person name="Sanchez-Garcia M."/>
            <person name="Sanchez-Ramirez S."/>
            <person name="Szollosi G.J."/>
            <person name="Szarkandi J.G."/>
            <person name="Papp V."/>
            <person name="Albert L."/>
            <person name="Andreopoulos W."/>
            <person name="Angelini C."/>
            <person name="Antonin V."/>
            <person name="Barry K.W."/>
            <person name="Bougher N.L."/>
            <person name="Buchanan P."/>
            <person name="Buyck B."/>
            <person name="Bense V."/>
            <person name="Catcheside P."/>
            <person name="Chovatia M."/>
            <person name="Cooper J."/>
            <person name="Damon W."/>
            <person name="Desjardin D."/>
            <person name="Finy P."/>
            <person name="Geml J."/>
            <person name="Haridas S."/>
            <person name="Hughes K."/>
            <person name="Justo A."/>
            <person name="Karasinski D."/>
            <person name="Kautmanova I."/>
            <person name="Kiss B."/>
            <person name="Kocsube S."/>
            <person name="Kotiranta H."/>
            <person name="LaButti K.M."/>
            <person name="Lechner B.E."/>
            <person name="Liimatainen K."/>
            <person name="Lipzen A."/>
            <person name="Lukacs Z."/>
            <person name="Mihaltcheva S."/>
            <person name="Morgado L.N."/>
            <person name="Niskanen T."/>
            <person name="Noordeloos M.E."/>
            <person name="Ohm R.A."/>
            <person name="Ortiz-Santana B."/>
            <person name="Ovrebo C."/>
            <person name="Racz N."/>
            <person name="Riley R."/>
            <person name="Savchenko A."/>
            <person name="Shiryaev A."/>
            <person name="Soop K."/>
            <person name="Spirin V."/>
            <person name="Szebenyi C."/>
            <person name="Tomsovsky M."/>
            <person name="Tulloss R.E."/>
            <person name="Uehling J."/>
            <person name="Grigoriev I.V."/>
            <person name="Vagvolgyi C."/>
            <person name="Papp T."/>
            <person name="Martin F.M."/>
            <person name="Miettinen O."/>
            <person name="Hibbett D.S."/>
            <person name="Nagy L.G."/>
        </authorList>
    </citation>
    <scope>NUCLEOTIDE SEQUENCE [LARGE SCALE GENOMIC DNA]</scope>
    <source>
        <strain evidence="11 12">OMC1185</strain>
    </source>
</reference>
<dbReference type="GO" id="GO:0005506">
    <property type="term" value="F:iron ion binding"/>
    <property type="evidence" value="ECO:0007669"/>
    <property type="project" value="InterPro"/>
</dbReference>
<keyword evidence="10" id="KW-0812">Transmembrane</keyword>
<evidence type="ECO:0000256" key="5">
    <source>
        <dbReference type="ARBA" id="ARBA00023002"/>
    </source>
</evidence>
<dbReference type="GO" id="GO:0020037">
    <property type="term" value="F:heme binding"/>
    <property type="evidence" value="ECO:0007669"/>
    <property type="project" value="InterPro"/>
</dbReference>
<feature type="binding site" description="axial binding residue" evidence="8">
    <location>
        <position position="517"/>
    </location>
    <ligand>
        <name>heme</name>
        <dbReference type="ChEBI" id="CHEBI:30413"/>
    </ligand>
    <ligandPart>
        <name>Fe</name>
        <dbReference type="ChEBI" id="CHEBI:18248"/>
    </ligandPart>
</feature>
<comment type="similarity">
    <text evidence="2 9">Belongs to the cytochrome P450 family.</text>
</comment>
<dbReference type="PRINTS" id="PR00385">
    <property type="entry name" value="P450"/>
</dbReference>
<keyword evidence="7 9" id="KW-0503">Monooxygenase</keyword>
<gene>
    <name evidence="11" type="ORF">OE88DRAFT_1659393</name>
</gene>
<keyword evidence="5 9" id="KW-0560">Oxidoreductase</keyword>
<dbReference type="InterPro" id="IPR017972">
    <property type="entry name" value="Cyt_P450_CS"/>
</dbReference>
<evidence type="ECO:0000313" key="11">
    <source>
        <dbReference type="EMBL" id="TFK51396.1"/>
    </source>
</evidence>